<keyword evidence="1" id="KW-0808">Transferase</keyword>
<organism evidence="2 3">
    <name type="scientific">Psychrosphaera algicola</name>
    <dbReference type="NCBI Taxonomy" id="3023714"/>
    <lineage>
        <taxon>Bacteria</taxon>
        <taxon>Pseudomonadati</taxon>
        <taxon>Pseudomonadota</taxon>
        <taxon>Gammaproteobacteria</taxon>
        <taxon>Alteromonadales</taxon>
        <taxon>Pseudoalteromonadaceae</taxon>
        <taxon>Psychrosphaera</taxon>
    </lineage>
</organism>
<gene>
    <name evidence="2" type="ORF">PN838_08925</name>
</gene>
<evidence type="ECO:0000256" key="1">
    <source>
        <dbReference type="ARBA" id="ARBA00022679"/>
    </source>
</evidence>
<dbReference type="InterPro" id="IPR027417">
    <property type="entry name" value="P-loop_NTPase"/>
</dbReference>
<evidence type="ECO:0000313" key="3">
    <source>
        <dbReference type="Proteomes" id="UP001528411"/>
    </source>
</evidence>
<accession>A0ABT5FE13</accession>
<keyword evidence="3" id="KW-1185">Reference proteome</keyword>
<dbReference type="EMBL" id="JAQOMS010000002">
    <property type="protein sequence ID" value="MDC2888875.1"/>
    <property type="molecule type" value="Genomic_DNA"/>
</dbReference>
<dbReference type="InterPro" id="IPR026634">
    <property type="entry name" value="TPST-like"/>
</dbReference>
<protein>
    <submittedName>
        <fullName evidence="2">Sulfotransferase</fullName>
    </submittedName>
</protein>
<reference evidence="2 3" key="1">
    <citation type="submission" date="2023-01" db="EMBL/GenBank/DDBJ databases">
        <title>Psychrosphaera sp. nov., isolated from marine algae.</title>
        <authorList>
            <person name="Bayburt H."/>
            <person name="Choi B.J."/>
            <person name="Kim J.M."/>
            <person name="Choi D.G."/>
            <person name="Jeon C.O."/>
        </authorList>
    </citation>
    <scope>NUCLEOTIDE SEQUENCE [LARGE SCALE GENOMIC DNA]</scope>
    <source>
        <strain evidence="2 3">G1-22</strain>
    </source>
</reference>
<dbReference type="Pfam" id="PF13469">
    <property type="entry name" value="Sulfotransfer_3"/>
    <property type="match status" value="1"/>
</dbReference>
<evidence type="ECO:0000313" key="2">
    <source>
        <dbReference type="EMBL" id="MDC2888875.1"/>
    </source>
</evidence>
<proteinExistence type="predicted"/>
<dbReference type="Proteomes" id="UP001528411">
    <property type="component" value="Unassembled WGS sequence"/>
</dbReference>
<sequence length="246" mass="28195">MVGMPRSGSTLLEQILASHSWVDTTDELPFIERLAIDIQQLGGYPSAISRLTNAQLDTLRRTYLQQARQYTLNDTGVFIDKNPNNFMHIGLIKTLFPNAKVINVVRNPLDNALSVYKQYFSAGHHYSYDINHIGFYWQGYLHLSQFWQQTYGRGVYLVSYAKLVECPEAEIRRMLAYCELPFESQCLTFYQSTRAVLTPSVSQVRQPINSRSIGSGLKYKECLTPQQVATFDKLCEDVETFFTTSM</sequence>
<dbReference type="Gene3D" id="3.40.50.300">
    <property type="entry name" value="P-loop containing nucleotide triphosphate hydrolases"/>
    <property type="match status" value="1"/>
</dbReference>
<dbReference type="PANTHER" id="PTHR12788">
    <property type="entry name" value="PROTEIN-TYROSINE SULFOTRANSFERASE 2"/>
    <property type="match status" value="1"/>
</dbReference>
<dbReference type="PANTHER" id="PTHR12788:SF10">
    <property type="entry name" value="PROTEIN-TYROSINE SULFOTRANSFERASE"/>
    <property type="match status" value="1"/>
</dbReference>
<name>A0ABT5FE13_9GAMM</name>
<dbReference type="SUPFAM" id="SSF52540">
    <property type="entry name" value="P-loop containing nucleoside triphosphate hydrolases"/>
    <property type="match status" value="1"/>
</dbReference>
<comment type="caution">
    <text evidence="2">The sequence shown here is derived from an EMBL/GenBank/DDBJ whole genome shotgun (WGS) entry which is preliminary data.</text>
</comment>